<protein>
    <submittedName>
        <fullName evidence="4">NXP20 protein</fullName>
    </submittedName>
</protein>
<dbReference type="OrthoDB" id="5597648at2759"/>
<proteinExistence type="inferred from homology"/>
<reference evidence="4 5" key="1">
    <citation type="submission" date="2019-09" db="EMBL/GenBank/DDBJ databases">
        <title>Bird 10,000 Genomes (B10K) Project - Family phase.</title>
        <authorList>
            <person name="Zhang G."/>
        </authorList>
    </citation>
    <scope>NUCLEOTIDE SEQUENCE [LARGE SCALE GENOMIC DNA]</scope>
    <source>
        <strain evidence="4">B10K-CU-031-07</strain>
        <tissue evidence="4">Muscle</tissue>
    </source>
</reference>
<accession>A0A7K4J6T7</accession>
<organism evidence="4 5">
    <name type="scientific">Geococcyx californianus</name>
    <name type="common">Greater roadrunner</name>
    <name type="synonym">Saurothera californiana</name>
    <dbReference type="NCBI Taxonomy" id="8947"/>
    <lineage>
        <taxon>Eukaryota</taxon>
        <taxon>Metazoa</taxon>
        <taxon>Chordata</taxon>
        <taxon>Craniata</taxon>
        <taxon>Vertebrata</taxon>
        <taxon>Euteleostomi</taxon>
        <taxon>Archelosauria</taxon>
        <taxon>Archosauria</taxon>
        <taxon>Dinosauria</taxon>
        <taxon>Saurischia</taxon>
        <taxon>Theropoda</taxon>
        <taxon>Coelurosauria</taxon>
        <taxon>Aves</taxon>
        <taxon>Neognathae</taxon>
        <taxon>Neoaves</taxon>
        <taxon>Otidimorphae</taxon>
        <taxon>Cuculiformes</taxon>
        <taxon>Neomorphidae</taxon>
        <taxon>Geococcyx</taxon>
    </lineage>
</organism>
<dbReference type="EMBL" id="VWPV01014960">
    <property type="protein sequence ID" value="NWH61021.1"/>
    <property type="molecule type" value="Genomic_DNA"/>
</dbReference>
<feature type="compositionally biased region" description="Low complexity" evidence="3">
    <location>
        <begin position="192"/>
        <end position="205"/>
    </location>
</feature>
<dbReference type="Proteomes" id="UP000531151">
    <property type="component" value="Unassembled WGS sequence"/>
</dbReference>
<gene>
    <name evidence="4" type="primary">Fam114a1</name>
    <name evidence="4" type="ORF">GEOCAL_R08218</name>
</gene>
<feature type="non-terminal residue" evidence="4">
    <location>
        <position position="563"/>
    </location>
</feature>
<evidence type="ECO:0000256" key="3">
    <source>
        <dbReference type="SAM" id="MobiDB-lite"/>
    </source>
</evidence>
<comment type="caution">
    <text evidence="4">The sequence shown here is derived from an EMBL/GenBank/DDBJ whole genome shotgun (WGS) entry which is preliminary data.</text>
</comment>
<feature type="compositionally biased region" description="Low complexity" evidence="3">
    <location>
        <begin position="112"/>
        <end position="123"/>
    </location>
</feature>
<feature type="region of interest" description="Disordered" evidence="3">
    <location>
        <begin position="400"/>
        <end position="433"/>
    </location>
</feature>
<dbReference type="PANTHER" id="PTHR12842:SF4">
    <property type="entry name" value="PROTEIN NOXP20"/>
    <property type="match status" value="1"/>
</dbReference>
<feature type="compositionally biased region" description="Basic and acidic residues" evidence="3">
    <location>
        <begin position="31"/>
        <end position="49"/>
    </location>
</feature>
<feature type="region of interest" description="Disordered" evidence="3">
    <location>
        <begin position="1"/>
        <end position="124"/>
    </location>
</feature>
<evidence type="ECO:0000313" key="4">
    <source>
        <dbReference type="EMBL" id="NWH61021.1"/>
    </source>
</evidence>
<keyword evidence="5" id="KW-1185">Reference proteome</keyword>
<name>A0A7K4J6T7_GEOCA</name>
<feature type="compositionally biased region" description="Basic and acidic residues" evidence="3">
    <location>
        <begin position="405"/>
        <end position="433"/>
    </location>
</feature>
<evidence type="ECO:0000256" key="2">
    <source>
        <dbReference type="ARBA" id="ARBA00022553"/>
    </source>
</evidence>
<dbReference type="Pfam" id="PF05334">
    <property type="entry name" value="DUF719"/>
    <property type="match status" value="1"/>
</dbReference>
<feature type="non-terminal residue" evidence="4">
    <location>
        <position position="1"/>
    </location>
</feature>
<evidence type="ECO:0000256" key="1">
    <source>
        <dbReference type="ARBA" id="ARBA00006903"/>
    </source>
</evidence>
<feature type="region of interest" description="Disordered" evidence="3">
    <location>
        <begin position="185"/>
        <end position="205"/>
    </location>
</feature>
<keyword evidence="2" id="KW-0597">Phosphoprotein</keyword>
<sequence length="563" mass="61263">MSEDLSDGIPSEVKPEVVEMPSNEDLPPESVPHHTEAEILHESSHDEHGQATQSASDGQEGDIIINEKPLAEKIIESMPSSGEVTEDTPTECNETVSLDADPESEETLREQSSPATDSSSKASRWGAWGTWGKSLLSSASATVGKCHGITAVKEKAGTTLGIHNTSSASSETAEPLAAETTIIQAEDSLDQSSSENIPSSSSGSRGMLSAITNAVQNTGKSVLSGGLDALEFIGKTTMNVLAENDPGFKRTKTLMARTVSLSQLLREAKEKEKQRRAQQVTVERTAHYGLLFDEFQGLSHLEALEILSNESEAQIQSFLATLDGEQLETVKNDLIAVKEIFVSKESDDEVVQEQKGTDMGEEFVSMLTELLFELHVAATPDKLNKARKKAHEWLEEARFSTPVDTEEKLKEKPGEPGEEKTEKEDKIDSDKTEIDKNKTVEEIYMLSIESLAEVTARCIEQLHKVAELILHGQEVEKTAQDQARVLTSLTSAMCNEVSSLSKKFSDSLTAAGSSMKAEVLNPIINSVMLEGCNSTTYIQDAFQLLLPVLQISHIQTSCLKAQE</sequence>
<dbReference type="AlphaFoldDB" id="A0A7K4J6T7"/>
<comment type="similarity">
    <text evidence="1">Belongs to the FAM114 family.</text>
</comment>
<evidence type="ECO:0000313" key="5">
    <source>
        <dbReference type="Proteomes" id="UP000531151"/>
    </source>
</evidence>
<dbReference type="InterPro" id="IPR007998">
    <property type="entry name" value="DUF719"/>
</dbReference>
<dbReference type="PANTHER" id="PTHR12842">
    <property type="entry name" value="FI01459P"/>
    <property type="match status" value="1"/>
</dbReference>